<organism evidence="1 2">
    <name type="scientific">Panagrolaimus sp. JU765</name>
    <dbReference type="NCBI Taxonomy" id="591449"/>
    <lineage>
        <taxon>Eukaryota</taxon>
        <taxon>Metazoa</taxon>
        <taxon>Ecdysozoa</taxon>
        <taxon>Nematoda</taxon>
        <taxon>Chromadorea</taxon>
        <taxon>Rhabditida</taxon>
        <taxon>Tylenchina</taxon>
        <taxon>Panagrolaimomorpha</taxon>
        <taxon>Panagrolaimoidea</taxon>
        <taxon>Panagrolaimidae</taxon>
        <taxon>Panagrolaimus</taxon>
    </lineage>
</organism>
<evidence type="ECO:0000313" key="1">
    <source>
        <dbReference type="Proteomes" id="UP000887576"/>
    </source>
</evidence>
<dbReference type="WBParaSite" id="JU765_v2.g20063.t5">
    <property type="protein sequence ID" value="JU765_v2.g20063.t5"/>
    <property type="gene ID" value="JU765_v2.g20063"/>
</dbReference>
<evidence type="ECO:0000313" key="2">
    <source>
        <dbReference type="WBParaSite" id="JU765_v2.g20063.t5"/>
    </source>
</evidence>
<name>A0AC34QWY7_9BILA</name>
<accession>A0AC34QWY7</accession>
<protein>
    <submittedName>
        <fullName evidence="2">Ornithine decarboxylase</fullName>
    </submittedName>
</protein>
<sequence length="152" mass="17508">MTLTNYFDVLNDNKIQVFYEKIDNKILAQKIAKEKNDDEPFLIMNLTILVEKFFEWKKNLPRILPCYAVKCNDDPMILKTLANLGCGFDCASKNEINKIMKLGIVGPEKIIYANPCKTKSFIVHADQVGVHRMTFDNVEELVKVKELHCNPL</sequence>
<reference evidence="2" key="1">
    <citation type="submission" date="2022-11" db="UniProtKB">
        <authorList>
            <consortium name="WormBaseParasite"/>
        </authorList>
    </citation>
    <scope>IDENTIFICATION</scope>
</reference>
<proteinExistence type="predicted"/>
<dbReference type="Proteomes" id="UP000887576">
    <property type="component" value="Unplaced"/>
</dbReference>